<dbReference type="Proteomes" id="UP000252519">
    <property type="component" value="Unassembled WGS sequence"/>
</dbReference>
<feature type="compositionally biased region" description="Basic and acidic residues" evidence="1">
    <location>
        <begin position="18"/>
        <end position="48"/>
    </location>
</feature>
<feature type="compositionally biased region" description="Pro residues" evidence="1">
    <location>
        <begin position="122"/>
        <end position="134"/>
    </location>
</feature>
<keyword evidence="3" id="KW-1185">Reference proteome</keyword>
<evidence type="ECO:0000313" key="2">
    <source>
        <dbReference type="EMBL" id="RCN47259.1"/>
    </source>
</evidence>
<feature type="compositionally biased region" description="Polar residues" evidence="1">
    <location>
        <begin position="67"/>
        <end position="88"/>
    </location>
</feature>
<sequence length="171" mass="18911">MNLTTVDVASDNNISDDSSEHEGSQIRALGENKDTHHVEVVDPTESRPENNNSVLPSNDLWNEKSTEMLSTERPNSVRSVRFSGSQLNDPEPSNLEDQRAGSPNEAEYEEALSLPANIAYPPSSPPAYQSPPTMPKSEESKKIWPCSVLVADVKLVLWRARRLIQVIACDV</sequence>
<reference evidence="2 3" key="1">
    <citation type="submission" date="2014-10" db="EMBL/GenBank/DDBJ databases">
        <title>Draft genome of the hookworm Ancylostoma caninum.</title>
        <authorList>
            <person name="Mitreva M."/>
        </authorList>
    </citation>
    <scope>NUCLEOTIDE SEQUENCE [LARGE SCALE GENOMIC DNA]</scope>
    <source>
        <strain evidence="2 3">Baltimore</strain>
    </source>
</reference>
<feature type="compositionally biased region" description="Polar residues" evidence="1">
    <location>
        <begin position="49"/>
        <end position="60"/>
    </location>
</feature>
<gene>
    <name evidence="2" type="ORF">ANCCAN_06701</name>
</gene>
<proteinExistence type="predicted"/>
<comment type="caution">
    <text evidence="2">The sequence shown here is derived from an EMBL/GenBank/DDBJ whole genome shotgun (WGS) entry which is preliminary data.</text>
</comment>
<accession>A0A368GV99</accession>
<feature type="compositionally biased region" description="Polar residues" evidence="1">
    <location>
        <begin position="1"/>
        <end position="16"/>
    </location>
</feature>
<evidence type="ECO:0000256" key="1">
    <source>
        <dbReference type="SAM" id="MobiDB-lite"/>
    </source>
</evidence>
<name>A0A368GV99_ANCCA</name>
<dbReference type="AlphaFoldDB" id="A0A368GV99"/>
<feature type="region of interest" description="Disordered" evidence="1">
    <location>
        <begin position="1"/>
        <end position="139"/>
    </location>
</feature>
<dbReference type="EMBL" id="JOJR01000065">
    <property type="protein sequence ID" value="RCN47259.1"/>
    <property type="molecule type" value="Genomic_DNA"/>
</dbReference>
<organism evidence="2 3">
    <name type="scientific">Ancylostoma caninum</name>
    <name type="common">Dog hookworm</name>
    <dbReference type="NCBI Taxonomy" id="29170"/>
    <lineage>
        <taxon>Eukaryota</taxon>
        <taxon>Metazoa</taxon>
        <taxon>Ecdysozoa</taxon>
        <taxon>Nematoda</taxon>
        <taxon>Chromadorea</taxon>
        <taxon>Rhabditida</taxon>
        <taxon>Rhabditina</taxon>
        <taxon>Rhabditomorpha</taxon>
        <taxon>Strongyloidea</taxon>
        <taxon>Ancylostomatidae</taxon>
        <taxon>Ancylostomatinae</taxon>
        <taxon>Ancylostoma</taxon>
    </lineage>
</organism>
<protein>
    <submittedName>
        <fullName evidence="2">Uncharacterized protein</fullName>
    </submittedName>
</protein>
<evidence type="ECO:0000313" key="3">
    <source>
        <dbReference type="Proteomes" id="UP000252519"/>
    </source>
</evidence>